<reference evidence="3" key="1">
    <citation type="journal article" date="2023" name="Mol. Phylogenet. Evol.">
        <title>Genome-scale phylogeny and comparative genomics of the fungal order Sordariales.</title>
        <authorList>
            <person name="Hensen N."/>
            <person name="Bonometti L."/>
            <person name="Westerberg I."/>
            <person name="Brannstrom I.O."/>
            <person name="Guillou S."/>
            <person name="Cros-Aarteil S."/>
            <person name="Calhoun S."/>
            <person name="Haridas S."/>
            <person name="Kuo A."/>
            <person name="Mondo S."/>
            <person name="Pangilinan J."/>
            <person name="Riley R."/>
            <person name="LaButti K."/>
            <person name="Andreopoulos B."/>
            <person name="Lipzen A."/>
            <person name="Chen C."/>
            <person name="Yan M."/>
            <person name="Daum C."/>
            <person name="Ng V."/>
            <person name="Clum A."/>
            <person name="Steindorff A."/>
            <person name="Ohm R.A."/>
            <person name="Martin F."/>
            <person name="Silar P."/>
            <person name="Natvig D.O."/>
            <person name="Lalanne C."/>
            <person name="Gautier V."/>
            <person name="Ament-Velasquez S.L."/>
            <person name="Kruys A."/>
            <person name="Hutchinson M.I."/>
            <person name="Powell A.J."/>
            <person name="Barry K."/>
            <person name="Miller A.N."/>
            <person name="Grigoriev I.V."/>
            <person name="Debuchy R."/>
            <person name="Gladieux P."/>
            <person name="Hiltunen Thoren M."/>
            <person name="Johannesson H."/>
        </authorList>
    </citation>
    <scope>NUCLEOTIDE SEQUENCE</scope>
    <source>
        <strain evidence="3">CBS 315.58</strain>
    </source>
</reference>
<evidence type="ECO:0000256" key="1">
    <source>
        <dbReference type="ARBA" id="ARBA00005043"/>
    </source>
</evidence>
<keyword evidence="4" id="KW-1185">Reference proteome</keyword>
<evidence type="ECO:0000256" key="2">
    <source>
        <dbReference type="ARBA" id="ARBA00008837"/>
    </source>
</evidence>
<dbReference type="EMBL" id="MU863921">
    <property type="protein sequence ID" value="KAK4200264.1"/>
    <property type="molecule type" value="Genomic_DNA"/>
</dbReference>
<dbReference type="CDD" id="cd19495">
    <property type="entry name" value="Elp6"/>
    <property type="match status" value="1"/>
</dbReference>
<accession>A0AAN6XGM4</accession>
<gene>
    <name evidence="3" type="ORF">QBC40DRAFT_254207</name>
</gene>
<protein>
    <submittedName>
        <fullName evidence="3">Uncharacterized protein</fullName>
    </submittedName>
</protein>
<comment type="similarity">
    <text evidence="2">Belongs to the ELP6 family.</text>
</comment>
<sequence length="253" mass="27935">MSTTIPHLLEPYLDLPEETSLIVLSSILGASTNWLLFRYLHSYLKYTPPTSPNDDEPETAVLLVSFLRDYPFFQQSLAKLSLDLDSEAKKGRFLFVDGLSSLYLPAKGGAAIQNGDDLKQVQAVIEAGVTSLLQQQQQQQHGKKRRVVLVIDQPDFLVASTAAENAAMAVRDMMLDLREKVHSCVLTVSADDPLIHPSTTTPTPLETSHSWFVLSLIHEADMLCALRLLDTGHGKGRQWCGQIHQLSGEQKGG</sequence>
<evidence type="ECO:0000313" key="3">
    <source>
        <dbReference type="EMBL" id="KAK4200264.1"/>
    </source>
</evidence>
<dbReference type="PANTHER" id="PTHR16184">
    <property type="entry name" value="ELONGATOR COMPLEX PROTEIN 6"/>
    <property type="match status" value="1"/>
</dbReference>
<comment type="pathway">
    <text evidence="1">tRNA modification; 5-methoxycarbonylmethyl-2-thiouridine-tRNA biosynthesis.</text>
</comment>
<dbReference type="GO" id="GO:0002098">
    <property type="term" value="P:tRNA wobble uridine modification"/>
    <property type="evidence" value="ECO:0007669"/>
    <property type="project" value="InterPro"/>
</dbReference>
<dbReference type="GO" id="GO:0033588">
    <property type="term" value="C:elongator holoenzyme complex"/>
    <property type="evidence" value="ECO:0007669"/>
    <property type="project" value="InterPro"/>
</dbReference>
<dbReference type="AlphaFoldDB" id="A0AAN6XGM4"/>
<dbReference type="Gene3D" id="3.40.50.300">
    <property type="entry name" value="P-loop containing nucleotide triphosphate hydrolases"/>
    <property type="match status" value="1"/>
</dbReference>
<reference evidence="3" key="2">
    <citation type="submission" date="2023-05" db="EMBL/GenBank/DDBJ databases">
        <authorList>
            <consortium name="Lawrence Berkeley National Laboratory"/>
            <person name="Steindorff A."/>
            <person name="Hensen N."/>
            <person name="Bonometti L."/>
            <person name="Westerberg I."/>
            <person name="Brannstrom I.O."/>
            <person name="Guillou S."/>
            <person name="Cros-Aarteil S."/>
            <person name="Calhoun S."/>
            <person name="Haridas S."/>
            <person name="Kuo A."/>
            <person name="Mondo S."/>
            <person name="Pangilinan J."/>
            <person name="Riley R."/>
            <person name="Labutti K."/>
            <person name="Andreopoulos B."/>
            <person name="Lipzen A."/>
            <person name="Chen C."/>
            <person name="Yanf M."/>
            <person name="Daum C."/>
            <person name="Ng V."/>
            <person name="Clum A."/>
            <person name="Ohm R."/>
            <person name="Martin F."/>
            <person name="Silar P."/>
            <person name="Natvig D."/>
            <person name="Lalanne C."/>
            <person name="Gautier V."/>
            <person name="Ament-Velasquez S.L."/>
            <person name="Kruys A."/>
            <person name="Hutchinson M.I."/>
            <person name="Powell A.J."/>
            <person name="Barry K."/>
            <person name="Miller A.N."/>
            <person name="Grigoriev I.V."/>
            <person name="Debuchy R."/>
            <person name="Gladieux P."/>
            <person name="Thoren M.H."/>
            <person name="Johannesson H."/>
        </authorList>
    </citation>
    <scope>NUCLEOTIDE SEQUENCE</scope>
    <source>
        <strain evidence="3">CBS 315.58</strain>
    </source>
</reference>
<evidence type="ECO:0000313" key="4">
    <source>
        <dbReference type="Proteomes" id="UP001303160"/>
    </source>
</evidence>
<dbReference type="InterPro" id="IPR018627">
    <property type="entry name" value="ELP6"/>
</dbReference>
<name>A0AAN6XGM4_9PEZI</name>
<organism evidence="3 4">
    <name type="scientific">Triangularia verruculosa</name>
    <dbReference type="NCBI Taxonomy" id="2587418"/>
    <lineage>
        <taxon>Eukaryota</taxon>
        <taxon>Fungi</taxon>
        <taxon>Dikarya</taxon>
        <taxon>Ascomycota</taxon>
        <taxon>Pezizomycotina</taxon>
        <taxon>Sordariomycetes</taxon>
        <taxon>Sordariomycetidae</taxon>
        <taxon>Sordariales</taxon>
        <taxon>Podosporaceae</taxon>
        <taxon>Triangularia</taxon>
    </lineage>
</organism>
<comment type="caution">
    <text evidence="3">The sequence shown here is derived from an EMBL/GenBank/DDBJ whole genome shotgun (WGS) entry which is preliminary data.</text>
</comment>
<dbReference type="Proteomes" id="UP001303160">
    <property type="component" value="Unassembled WGS sequence"/>
</dbReference>
<proteinExistence type="inferred from homology"/>
<dbReference type="InterPro" id="IPR027417">
    <property type="entry name" value="P-loop_NTPase"/>
</dbReference>
<dbReference type="PANTHER" id="PTHR16184:SF6">
    <property type="entry name" value="ELONGATOR COMPLEX PROTEIN 6"/>
    <property type="match status" value="1"/>
</dbReference>